<feature type="compositionally biased region" description="Low complexity" evidence="9">
    <location>
        <begin position="511"/>
        <end position="522"/>
    </location>
</feature>
<dbReference type="PANTHER" id="PTHR28246:SF1">
    <property type="entry name" value="G1-SPECIFIC TRANSCRIPTIONAL REPRESSOR WHI5-RELATED"/>
    <property type="match status" value="1"/>
</dbReference>
<evidence type="ECO:0000256" key="5">
    <source>
        <dbReference type="ARBA" id="ARBA00022491"/>
    </source>
</evidence>
<evidence type="ECO:0000313" key="10">
    <source>
        <dbReference type="EMBL" id="KAL1841077.1"/>
    </source>
</evidence>
<feature type="compositionally biased region" description="Polar residues" evidence="9">
    <location>
        <begin position="421"/>
        <end position="434"/>
    </location>
</feature>
<dbReference type="Pfam" id="PF08528">
    <property type="entry name" value="Whi5"/>
    <property type="match status" value="1"/>
</dbReference>
<comment type="similarity">
    <text evidence="3">Belongs to the WHI5/NRM1 family.</text>
</comment>
<feature type="region of interest" description="Disordered" evidence="9">
    <location>
        <begin position="1"/>
        <end position="41"/>
    </location>
</feature>
<feature type="compositionally biased region" description="Polar residues" evidence="9">
    <location>
        <begin position="106"/>
        <end position="120"/>
    </location>
</feature>
<feature type="compositionally biased region" description="Polar residues" evidence="9">
    <location>
        <begin position="80"/>
        <end position="98"/>
    </location>
</feature>
<dbReference type="InterPro" id="IPR013734">
    <property type="entry name" value="TF_Nrm1/Whi5"/>
</dbReference>
<proteinExistence type="inferred from homology"/>
<feature type="region of interest" description="Disordered" evidence="9">
    <location>
        <begin position="267"/>
        <end position="383"/>
    </location>
</feature>
<comment type="subcellular location">
    <subcellularLocation>
        <location evidence="2">Cytoplasm</location>
    </subcellularLocation>
    <subcellularLocation>
        <location evidence="1">Nucleus</location>
    </subcellularLocation>
</comment>
<feature type="region of interest" description="Disordered" evidence="9">
    <location>
        <begin position="421"/>
        <end position="538"/>
    </location>
</feature>
<dbReference type="EMBL" id="JAZGSY010000087">
    <property type="protein sequence ID" value="KAL1841077.1"/>
    <property type="molecule type" value="Genomic_DNA"/>
</dbReference>
<dbReference type="InterPro" id="IPR039198">
    <property type="entry name" value="Srl3/Whi5"/>
</dbReference>
<keyword evidence="4" id="KW-0963">Cytoplasm</keyword>
<gene>
    <name evidence="10" type="ORF">VTJ49DRAFT_7408</name>
</gene>
<evidence type="ECO:0000256" key="3">
    <source>
        <dbReference type="ARBA" id="ARBA00006922"/>
    </source>
</evidence>
<dbReference type="PANTHER" id="PTHR28246">
    <property type="entry name" value="G1-SPECIFIC TRANSCRIPTIONAL REPRESSOR WHI5-RELATED"/>
    <property type="match status" value="1"/>
</dbReference>
<feature type="compositionally biased region" description="Low complexity" evidence="9">
    <location>
        <begin position="208"/>
        <end position="217"/>
    </location>
</feature>
<evidence type="ECO:0000256" key="8">
    <source>
        <dbReference type="ARBA" id="ARBA00023242"/>
    </source>
</evidence>
<evidence type="ECO:0000256" key="7">
    <source>
        <dbReference type="ARBA" id="ARBA00023163"/>
    </source>
</evidence>
<evidence type="ECO:0000256" key="9">
    <source>
        <dbReference type="SAM" id="MobiDB-lite"/>
    </source>
</evidence>
<feature type="region of interest" description="Disordered" evidence="9">
    <location>
        <begin position="68"/>
        <end position="154"/>
    </location>
</feature>
<feature type="compositionally biased region" description="Polar residues" evidence="9">
    <location>
        <begin position="365"/>
        <end position="377"/>
    </location>
</feature>
<protein>
    <submittedName>
        <fullName evidence="10">Uncharacterized protein</fullName>
    </submittedName>
</protein>
<keyword evidence="5" id="KW-0678">Repressor</keyword>
<feature type="compositionally biased region" description="Basic and acidic residues" evidence="9">
    <location>
        <begin position="184"/>
        <end position="195"/>
    </location>
</feature>
<keyword evidence="11" id="KW-1185">Reference proteome</keyword>
<sequence length="584" mass="61706">MTDPETTAAATPVPARLDNNGPGLTHDRASRQTLPHTASYLAPVTPYANDTMSKTDAVPRTAASVAFDNAASCSPADADSGTSRLRNGNLPATFSANDTHAMPIDTLSSQHPAYLTSSQLPKPESRDTRSSNGADAVFSPPASGGRISPGTSPDSQLLQLSQIAAAQERVPELPVDTYNSSRKRTADGMVKHSRDASNVSPKHTVGHSRTTSAVSVASTSGTRIGEVSAELKARLSYAMVKVSHGWQAHTIDQVETLASQVASPTSSASTIHLRNGSSTSPQLSAVSHRASNNTSPATNPHNQASGRPGNSQWKDSPDSTSRGGSASPVKTSHGLAPPVSIHPAPQTGSNPRRAPDPGRVPPFLSHQSSPRLGSHSSPYLAPTRHHSAIPETMLVSPHTNVREQDAIESLLFMSSPGNSANLKHAFPTSSSQPLPTAHAPPQRTPLPGHQPRKTLPSSRPAHHARSQSHSQPQQKRVGFEKSPSVMDIDEPSPRRRINGGHLSSTDVYHHAPQAPQQQQQPPKLKHMPVSSGLTVPSKPRRALADDELDRMLDCAAAASDADSDSDGEILLPPTRARRDSAVVE</sequence>
<organism evidence="10 11">
    <name type="scientific">Humicola insolens</name>
    <name type="common">Soft-rot fungus</name>
    <dbReference type="NCBI Taxonomy" id="85995"/>
    <lineage>
        <taxon>Eukaryota</taxon>
        <taxon>Fungi</taxon>
        <taxon>Dikarya</taxon>
        <taxon>Ascomycota</taxon>
        <taxon>Pezizomycotina</taxon>
        <taxon>Sordariomycetes</taxon>
        <taxon>Sordariomycetidae</taxon>
        <taxon>Sordariales</taxon>
        <taxon>Chaetomiaceae</taxon>
        <taxon>Mycothermus</taxon>
    </lineage>
</organism>
<feature type="compositionally biased region" description="Low complexity" evidence="9">
    <location>
        <begin position="1"/>
        <end position="15"/>
    </location>
</feature>
<keyword evidence="6" id="KW-0805">Transcription regulation</keyword>
<accession>A0ABR3VGY1</accession>
<reference evidence="10 11" key="1">
    <citation type="journal article" date="2024" name="Commun. Biol.">
        <title>Comparative genomic analysis of thermophilic fungi reveals convergent evolutionary adaptations and gene losses.</title>
        <authorList>
            <person name="Steindorff A.S."/>
            <person name="Aguilar-Pontes M.V."/>
            <person name="Robinson A.J."/>
            <person name="Andreopoulos B."/>
            <person name="LaButti K."/>
            <person name="Kuo A."/>
            <person name="Mondo S."/>
            <person name="Riley R."/>
            <person name="Otillar R."/>
            <person name="Haridas S."/>
            <person name="Lipzen A."/>
            <person name="Grimwood J."/>
            <person name="Schmutz J."/>
            <person name="Clum A."/>
            <person name="Reid I.D."/>
            <person name="Moisan M.C."/>
            <person name="Butler G."/>
            <person name="Nguyen T.T.M."/>
            <person name="Dewar K."/>
            <person name="Conant G."/>
            <person name="Drula E."/>
            <person name="Henrissat B."/>
            <person name="Hansel C."/>
            <person name="Singer S."/>
            <person name="Hutchinson M.I."/>
            <person name="de Vries R.P."/>
            <person name="Natvig D.O."/>
            <person name="Powell A.J."/>
            <person name="Tsang A."/>
            <person name="Grigoriev I.V."/>
        </authorList>
    </citation>
    <scope>NUCLEOTIDE SEQUENCE [LARGE SCALE GENOMIC DNA]</scope>
    <source>
        <strain evidence="10 11">CBS 620.91</strain>
    </source>
</reference>
<evidence type="ECO:0000256" key="6">
    <source>
        <dbReference type="ARBA" id="ARBA00023015"/>
    </source>
</evidence>
<evidence type="ECO:0000256" key="1">
    <source>
        <dbReference type="ARBA" id="ARBA00004123"/>
    </source>
</evidence>
<dbReference type="Proteomes" id="UP001583172">
    <property type="component" value="Unassembled WGS sequence"/>
</dbReference>
<comment type="caution">
    <text evidence="10">The sequence shown here is derived from an EMBL/GenBank/DDBJ whole genome shotgun (WGS) entry which is preliminary data.</text>
</comment>
<evidence type="ECO:0000313" key="11">
    <source>
        <dbReference type="Proteomes" id="UP001583172"/>
    </source>
</evidence>
<name>A0ABR3VGY1_HUMIN</name>
<feature type="region of interest" description="Disordered" evidence="9">
    <location>
        <begin position="168"/>
        <end position="217"/>
    </location>
</feature>
<evidence type="ECO:0000256" key="2">
    <source>
        <dbReference type="ARBA" id="ARBA00004496"/>
    </source>
</evidence>
<evidence type="ECO:0000256" key="4">
    <source>
        <dbReference type="ARBA" id="ARBA00022490"/>
    </source>
</evidence>
<keyword evidence="8" id="KW-0539">Nucleus</keyword>
<keyword evidence="7" id="KW-0804">Transcription</keyword>
<feature type="region of interest" description="Disordered" evidence="9">
    <location>
        <begin position="556"/>
        <end position="584"/>
    </location>
</feature>
<feature type="compositionally biased region" description="Polar residues" evidence="9">
    <location>
        <begin position="267"/>
        <end position="330"/>
    </location>
</feature>